<protein>
    <submittedName>
        <fullName evidence="1">Transcriptional regulator</fullName>
    </submittedName>
</protein>
<dbReference type="RefSeq" id="WP_245558766.1">
    <property type="nucleotide sequence ID" value="NZ_JBHLVX010000016.1"/>
</dbReference>
<sequence length="141" mass="16059">MFEMIIAEAAAVDKRAQALPQRAAMRENLVPYTSGTYYRVMYTLIETPLFETDARTLWSEDERGKFFAFLSENPEAGSVVPGSGGCRKIRWMRRGMGKIRVIYYNRLANGEIWLLVIYAKAVRGDIPAVILKAIRESIEYA</sequence>
<comment type="caution">
    <text evidence="1">The sequence shown here is derived from an EMBL/GenBank/DDBJ whole genome shotgun (WGS) entry which is preliminary data.</text>
</comment>
<dbReference type="Proteomes" id="UP001589814">
    <property type="component" value="Unassembled WGS sequence"/>
</dbReference>
<dbReference type="EMBL" id="JBHLVX010000016">
    <property type="protein sequence ID" value="MFC0267262.1"/>
    <property type="molecule type" value="Genomic_DNA"/>
</dbReference>
<keyword evidence="2" id="KW-1185">Reference proteome</keyword>
<evidence type="ECO:0000313" key="1">
    <source>
        <dbReference type="EMBL" id="MFC0267262.1"/>
    </source>
</evidence>
<reference evidence="1 2" key="1">
    <citation type="submission" date="2024-09" db="EMBL/GenBank/DDBJ databases">
        <authorList>
            <person name="Sun Q."/>
            <person name="Mori K."/>
        </authorList>
    </citation>
    <scope>NUCLEOTIDE SEQUENCE [LARGE SCALE GENOMIC DNA]</scope>
    <source>
        <strain evidence="1 2">CCM 7415</strain>
    </source>
</reference>
<accession>A0ABV6G0T2</accession>
<name>A0ABV6G0T2_9GAMM</name>
<gene>
    <name evidence="1" type="ORF">ACFFHW_04505</name>
</gene>
<organism evidence="1 2">
    <name type="scientific">Kushneria aurantia</name>
    <dbReference type="NCBI Taxonomy" id="504092"/>
    <lineage>
        <taxon>Bacteria</taxon>
        <taxon>Pseudomonadati</taxon>
        <taxon>Pseudomonadota</taxon>
        <taxon>Gammaproteobacteria</taxon>
        <taxon>Oceanospirillales</taxon>
        <taxon>Halomonadaceae</taxon>
        <taxon>Kushneria</taxon>
    </lineage>
</organism>
<evidence type="ECO:0000313" key="2">
    <source>
        <dbReference type="Proteomes" id="UP001589814"/>
    </source>
</evidence>
<proteinExistence type="predicted"/>